<feature type="region of interest" description="Disordered" evidence="7">
    <location>
        <begin position="159"/>
        <end position="178"/>
    </location>
</feature>
<dbReference type="GeneID" id="111453374"/>
<reference evidence="11" key="1">
    <citation type="submission" date="2025-08" db="UniProtKB">
        <authorList>
            <consortium name="RefSeq"/>
        </authorList>
    </citation>
    <scope>IDENTIFICATION</scope>
    <source>
        <tissue evidence="11">Young leaves</tissue>
    </source>
</reference>
<name>A0A6J1GE80_CUCMO</name>
<dbReference type="InterPro" id="IPR009606">
    <property type="entry name" value="DEAL/Modifying_wall_lignin1/2"/>
</dbReference>
<protein>
    <submittedName>
        <fullName evidence="11">Uncharacterized protein LOC111453374</fullName>
    </submittedName>
</protein>
<evidence type="ECO:0000256" key="8">
    <source>
        <dbReference type="SAM" id="Phobius"/>
    </source>
</evidence>
<evidence type="ECO:0000256" key="2">
    <source>
        <dbReference type="ARBA" id="ARBA00022692"/>
    </source>
</evidence>
<evidence type="ECO:0000256" key="9">
    <source>
        <dbReference type="SAM" id="SignalP"/>
    </source>
</evidence>
<keyword evidence="2 8" id="KW-0812">Transmembrane</keyword>
<sequence length="178" mass="18775">MQKASGFVVCILVIVMDVTAGILGIQAEVAQNKVNHFKMWIFECKDPSYNAFKLGLAAAILLGLAHAIANLVGGCVYVRSAQEYKGLTSNKQLAAGSLVFAWIAVVVGFSLLISGAMYNTRSRKSCGLAHNHLLSIGGIACFVHGLFAVAYYVSATAGNREETRPPPQGHPAGATGHV</sequence>
<dbReference type="RefSeq" id="XP_022950216.1">
    <property type="nucleotide sequence ID" value="XM_023094448.1"/>
</dbReference>
<dbReference type="InterPro" id="IPR052222">
    <property type="entry name" value="DESIGUAL"/>
</dbReference>
<evidence type="ECO:0000313" key="11">
    <source>
        <dbReference type="RefSeq" id="XP_022950216.1"/>
    </source>
</evidence>
<evidence type="ECO:0000256" key="7">
    <source>
        <dbReference type="SAM" id="MobiDB-lite"/>
    </source>
</evidence>
<accession>A0A6J1GE80</accession>
<evidence type="ECO:0000256" key="5">
    <source>
        <dbReference type="ARBA" id="ARBA00023136"/>
    </source>
</evidence>
<keyword evidence="5 8" id="KW-0472">Membrane</keyword>
<feature type="chain" id="PRO_5027050278" evidence="9">
    <location>
        <begin position="21"/>
        <end position="178"/>
    </location>
</feature>
<dbReference type="Proteomes" id="UP000504609">
    <property type="component" value="Unplaced"/>
</dbReference>
<dbReference type="PANTHER" id="PTHR31769">
    <property type="entry name" value="OS07G0462200 PROTEIN-RELATED"/>
    <property type="match status" value="1"/>
</dbReference>
<evidence type="ECO:0000256" key="1">
    <source>
        <dbReference type="ARBA" id="ARBA00004127"/>
    </source>
</evidence>
<proteinExistence type="inferred from homology"/>
<evidence type="ECO:0000256" key="6">
    <source>
        <dbReference type="ARBA" id="ARBA00029467"/>
    </source>
</evidence>
<evidence type="ECO:0000313" key="10">
    <source>
        <dbReference type="Proteomes" id="UP000504609"/>
    </source>
</evidence>
<comment type="subcellular location">
    <subcellularLocation>
        <location evidence="1">Endomembrane system</location>
        <topology evidence="1">Multi-pass membrane protein</topology>
    </subcellularLocation>
</comment>
<dbReference type="AlphaFoldDB" id="A0A6J1GE80"/>
<evidence type="ECO:0000256" key="3">
    <source>
        <dbReference type="ARBA" id="ARBA00022729"/>
    </source>
</evidence>
<keyword evidence="3 9" id="KW-0732">Signal</keyword>
<feature type="transmembrane region" description="Helical" evidence="8">
    <location>
        <begin position="133"/>
        <end position="154"/>
    </location>
</feature>
<dbReference type="KEGG" id="cmos:111453374"/>
<feature type="signal peptide" evidence="9">
    <location>
        <begin position="1"/>
        <end position="20"/>
    </location>
</feature>
<feature type="transmembrane region" description="Helical" evidence="8">
    <location>
        <begin position="51"/>
        <end position="72"/>
    </location>
</feature>
<dbReference type="Pfam" id="PF06749">
    <property type="entry name" value="DUF1218"/>
    <property type="match status" value="1"/>
</dbReference>
<dbReference type="GO" id="GO:0012505">
    <property type="term" value="C:endomembrane system"/>
    <property type="evidence" value="ECO:0007669"/>
    <property type="project" value="UniProtKB-SubCell"/>
</dbReference>
<keyword evidence="4 8" id="KW-1133">Transmembrane helix</keyword>
<organism evidence="10 11">
    <name type="scientific">Cucurbita moschata</name>
    <name type="common">Winter crookneck squash</name>
    <name type="synonym">Cucurbita pepo var. moschata</name>
    <dbReference type="NCBI Taxonomy" id="3662"/>
    <lineage>
        <taxon>Eukaryota</taxon>
        <taxon>Viridiplantae</taxon>
        <taxon>Streptophyta</taxon>
        <taxon>Embryophyta</taxon>
        <taxon>Tracheophyta</taxon>
        <taxon>Spermatophyta</taxon>
        <taxon>Magnoliopsida</taxon>
        <taxon>eudicotyledons</taxon>
        <taxon>Gunneridae</taxon>
        <taxon>Pentapetalae</taxon>
        <taxon>rosids</taxon>
        <taxon>fabids</taxon>
        <taxon>Cucurbitales</taxon>
        <taxon>Cucurbitaceae</taxon>
        <taxon>Cucurbiteae</taxon>
        <taxon>Cucurbita</taxon>
    </lineage>
</organism>
<feature type="transmembrane region" description="Helical" evidence="8">
    <location>
        <begin position="93"/>
        <end position="113"/>
    </location>
</feature>
<gene>
    <name evidence="11" type="primary">LOC111453374</name>
</gene>
<comment type="similarity">
    <text evidence="6">Belongs to the DESIGUAL family.</text>
</comment>
<keyword evidence="10" id="KW-1185">Reference proteome</keyword>
<evidence type="ECO:0000256" key="4">
    <source>
        <dbReference type="ARBA" id="ARBA00022989"/>
    </source>
</evidence>